<dbReference type="AlphaFoldDB" id="A0A4Q0SX79"/>
<reference evidence="3" key="2">
    <citation type="submission" date="2019-02" db="EMBL/GenBank/DDBJ databases">
        <title>Granulicella sibirica sp. nov., a psychrotolerant acidobacterium isolated from an organic soil layer in forested tundra, West Siberia.</title>
        <authorList>
            <person name="Oshkin I.Y."/>
            <person name="Kulichevskaya I.S."/>
            <person name="Rijpstra W.I.C."/>
            <person name="Sinninghe Damste J.S."/>
            <person name="Rakitin A.L."/>
            <person name="Ravin N.V."/>
            <person name="Dedysh S.N."/>
        </authorList>
    </citation>
    <scope>NUCLEOTIDE SEQUENCE [LARGE SCALE GENOMIC DNA]</scope>
    <source>
        <strain evidence="3">AF10</strain>
    </source>
</reference>
<sequence length="345" mass="38008">MQSKHMPFLKLGAMASLLLASATVLLVCRSLPDERGIHTEVAQASSQPLASVPHIGPCPIFPADNVWNIPIDTLPKDPRADRYTDSIGPLKPLHPDFGTDMASGIPFTEAPPGTLPGTVTFDNREESDLGRYPIPPNAPIEGNRYSTDSDHHILVIDSERCLLYELWLARPQQDGWLAGSGIRMDLTSNALRTDGFTSADAAGLPILPGLVRYDEVASGQITHALRFTLPHTQKSHIWPARHDASHLMDANLPPLGIRFRLRADFDLSKYSKTNQVILTALKRYGMFLADNGSPMFLTGVPDRRWDDHDLHKLTAIASEDFEPVDESTLQILPDSARVDPVALKH</sequence>
<feature type="chain" id="PRO_5020752101" evidence="1">
    <location>
        <begin position="27"/>
        <end position="345"/>
    </location>
</feature>
<evidence type="ECO:0000313" key="3">
    <source>
        <dbReference type="Proteomes" id="UP000289437"/>
    </source>
</evidence>
<comment type="caution">
    <text evidence="2">The sequence shown here is derived from an EMBL/GenBank/DDBJ whole genome shotgun (WGS) entry which is preliminary data.</text>
</comment>
<dbReference type="EMBL" id="RDSM01000003">
    <property type="protein sequence ID" value="RXH54570.1"/>
    <property type="molecule type" value="Genomic_DNA"/>
</dbReference>
<evidence type="ECO:0000256" key="1">
    <source>
        <dbReference type="SAM" id="SignalP"/>
    </source>
</evidence>
<keyword evidence="1" id="KW-0732">Signal</keyword>
<reference evidence="2 3" key="1">
    <citation type="submission" date="2018-11" db="EMBL/GenBank/DDBJ databases">
        <authorList>
            <person name="Mardanov A.V."/>
            <person name="Ravin N.V."/>
            <person name="Dedysh S.N."/>
        </authorList>
    </citation>
    <scope>NUCLEOTIDE SEQUENCE [LARGE SCALE GENOMIC DNA]</scope>
    <source>
        <strain evidence="2 3">AF10</strain>
    </source>
</reference>
<organism evidence="2 3">
    <name type="scientific">Granulicella sibirica</name>
    <dbReference type="NCBI Taxonomy" id="2479048"/>
    <lineage>
        <taxon>Bacteria</taxon>
        <taxon>Pseudomonadati</taxon>
        <taxon>Acidobacteriota</taxon>
        <taxon>Terriglobia</taxon>
        <taxon>Terriglobales</taxon>
        <taxon>Acidobacteriaceae</taxon>
        <taxon>Granulicella</taxon>
    </lineage>
</organism>
<keyword evidence="3" id="KW-1185">Reference proteome</keyword>
<evidence type="ECO:0000313" key="2">
    <source>
        <dbReference type="EMBL" id="RXH54570.1"/>
    </source>
</evidence>
<name>A0A4Q0SX79_9BACT</name>
<dbReference type="Proteomes" id="UP000289437">
    <property type="component" value="Unassembled WGS sequence"/>
</dbReference>
<feature type="signal peptide" evidence="1">
    <location>
        <begin position="1"/>
        <end position="26"/>
    </location>
</feature>
<protein>
    <submittedName>
        <fullName evidence="2">Outermembrane protein</fullName>
    </submittedName>
</protein>
<accession>A0A4Q0SX79</accession>
<gene>
    <name evidence="2" type="ORF">GRAN_3674</name>
</gene>
<proteinExistence type="predicted"/>